<gene>
    <name evidence="2" type="ORF">BJ554DRAFT_6265</name>
</gene>
<dbReference type="EMBL" id="JAEFCI010003509">
    <property type="protein sequence ID" value="KAG5461525.1"/>
    <property type="molecule type" value="Genomic_DNA"/>
</dbReference>
<evidence type="ECO:0000313" key="2">
    <source>
        <dbReference type="EMBL" id="KAG5461525.1"/>
    </source>
</evidence>
<dbReference type="AlphaFoldDB" id="A0A8H8DKC2"/>
<feature type="compositionally biased region" description="Low complexity" evidence="1">
    <location>
        <begin position="91"/>
        <end position="102"/>
    </location>
</feature>
<feature type="region of interest" description="Disordered" evidence="1">
    <location>
        <begin position="60"/>
        <end position="118"/>
    </location>
</feature>
<reference evidence="2 3" key="1">
    <citation type="journal article" name="Sci. Rep.">
        <title>Genome-scale phylogenetic analyses confirm Olpidium as the closest living zoosporic fungus to the non-flagellated, terrestrial fungi.</title>
        <authorList>
            <person name="Chang Y."/>
            <person name="Rochon D."/>
            <person name="Sekimoto S."/>
            <person name="Wang Y."/>
            <person name="Chovatia M."/>
            <person name="Sandor L."/>
            <person name="Salamov A."/>
            <person name="Grigoriev I.V."/>
            <person name="Stajich J.E."/>
            <person name="Spatafora J.W."/>
        </authorList>
    </citation>
    <scope>NUCLEOTIDE SEQUENCE [LARGE SCALE GENOMIC DNA]</scope>
    <source>
        <strain evidence="2">S191</strain>
    </source>
</reference>
<organism evidence="2 3">
    <name type="scientific">Olpidium bornovanus</name>
    <dbReference type="NCBI Taxonomy" id="278681"/>
    <lineage>
        <taxon>Eukaryota</taxon>
        <taxon>Fungi</taxon>
        <taxon>Fungi incertae sedis</taxon>
        <taxon>Olpidiomycota</taxon>
        <taxon>Olpidiomycotina</taxon>
        <taxon>Olpidiomycetes</taxon>
        <taxon>Olpidiales</taxon>
        <taxon>Olpidiaceae</taxon>
        <taxon>Olpidium</taxon>
    </lineage>
</organism>
<protein>
    <submittedName>
        <fullName evidence="2">Uncharacterized protein</fullName>
    </submittedName>
</protein>
<evidence type="ECO:0000313" key="3">
    <source>
        <dbReference type="Proteomes" id="UP000673691"/>
    </source>
</evidence>
<keyword evidence="3" id="KW-1185">Reference proteome</keyword>
<sequence>MVDDHGVPGGSPCPAAPPPPPLPPRPLHPPHAAPDLKVAAAAATAAAAAIAVAAPRHADLPPARHRCPAAVEPTEPPSGDATWPPTPAARAGSPASSEASDASSRRSRRSPVQAAAAEHSPLHSKVEFVENLAALPVRSLPLLAIASPLLTALDAVAYVLSWRSVPATATSWVVYLAACCWVTLWDVVVRGPFLAFVGVLVFGWASPNAPERPEEDTSPAPREKSLTKLFIPGVSKDRAQRLINLTKNLAPLGDAVREAQAVFAWRDPRKSSLALRSACVAYPLWSLGWTAVFAFPRSAIFLGGSAAIAWGAPPVVRARSWLASTPAAGTARRAASAAWAWWANDPVFGGSKEHDRSTDCASSSAPAKPKGIMTAMLDKRPHFGLRARAKSVAHDVAVAANRAIVLTTEKLHRRRKSAEGGHKVS</sequence>
<proteinExistence type="predicted"/>
<dbReference type="Proteomes" id="UP000673691">
    <property type="component" value="Unassembled WGS sequence"/>
</dbReference>
<accession>A0A8H8DKC2</accession>
<name>A0A8H8DKC2_9FUNG</name>
<feature type="region of interest" description="Disordered" evidence="1">
    <location>
        <begin position="1"/>
        <end position="36"/>
    </location>
</feature>
<evidence type="ECO:0000256" key="1">
    <source>
        <dbReference type="SAM" id="MobiDB-lite"/>
    </source>
</evidence>
<feature type="compositionally biased region" description="Pro residues" evidence="1">
    <location>
        <begin position="14"/>
        <end position="32"/>
    </location>
</feature>
<comment type="caution">
    <text evidence="2">The sequence shown here is derived from an EMBL/GenBank/DDBJ whole genome shotgun (WGS) entry which is preliminary data.</text>
</comment>